<dbReference type="EMBL" id="JADIKF010000040">
    <property type="protein sequence ID" value="MBM7132276.1"/>
    <property type="molecule type" value="Genomic_DNA"/>
</dbReference>
<dbReference type="Proteomes" id="UP001430193">
    <property type="component" value="Unassembled WGS sequence"/>
</dbReference>
<dbReference type="RefSeq" id="WP_204633790.1">
    <property type="nucleotide sequence ID" value="NZ_BSOC01000001.1"/>
</dbReference>
<keyword evidence="2" id="KW-1185">Reference proteome</keyword>
<comment type="caution">
    <text evidence="1">The sequence shown here is derived from an EMBL/GenBank/DDBJ whole genome shotgun (WGS) entry which is preliminary data.</text>
</comment>
<name>A0ABS2KM95_9GAMM</name>
<accession>A0ABS2KM95</accession>
<evidence type="ECO:0000313" key="1">
    <source>
        <dbReference type="EMBL" id="MBM7132276.1"/>
    </source>
</evidence>
<organism evidence="1 2">
    <name type="scientific">Dyella mobilis</name>
    <dbReference type="NCBI Taxonomy" id="1849582"/>
    <lineage>
        <taxon>Bacteria</taxon>
        <taxon>Pseudomonadati</taxon>
        <taxon>Pseudomonadota</taxon>
        <taxon>Gammaproteobacteria</taxon>
        <taxon>Lysobacterales</taxon>
        <taxon>Rhodanobacteraceae</taxon>
        <taxon>Dyella</taxon>
    </lineage>
</organism>
<reference evidence="1" key="1">
    <citation type="submission" date="2020-10" db="EMBL/GenBank/DDBJ databases">
        <title>Phylogeny of dyella-like bacteria.</title>
        <authorList>
            <person name="Fu J."/>
        </authorList>
    </citation>
    <scope>NUCLEOTIDE SEQUENCE</scope>
    <source>
        <strain evidence="1">DHON07</strain>
    </source>
</reference>
<proteinExistence type="predicted"/>
<protein>
    <submittedName>
        <fullName evidence="1">Uncharacterized protein</fullName>
    </submittedName>
</protein>
<gene>
    <name evidence="1" type="ORF">ISS99_22320</name>
</gene>
<sequence length="137" mass="15005">MEELWFLLAFAAVALATPILNSKMGAMGWSDELEASFAEQDVTVDDVNVPASELTVLHRAPGGAVGGRSGVVAMDAQWLCRYGHDVYLLAIAQGASEEGLMVIRWSWRRLTEERARHSLLNDPKAYRAVFGDGSDRP</sequence>
<evidence type="ECO:0000313" key="2">
    <source>
        <dbReference type="Proteomes" id="UP001430193"/>
    </source>
</evidence>